<accession>A0A835IY07</accession>
<dbReference type="GO" id="GO:0006457">
    <property type="term" value="P:protein folding"/>
    <property type="evidence" value="ECO:0007669"/>
    <property type="project" value="InterPro"/>
</dbReference>
<dbReference type="InterPro" id="IPR027413">
    <property type="entry name" value="GROEL-like_equatorial_sf"/>
</dbReference>
<dbReference type="InterPro" id="IPR002423">
    <property type="entry name" value="Cpn60/GroEL/TCP-1"/>
</dbReference>
<dbReference type="GO" id="GO:0005778">
    <property type="term" value="C:peroxisomal membrane"/>
    <property type="evidence" value="ECO:0007669"/>
    <property type="project" value="TreeGrafter"/>
</dbReference>
<dbReference type="GO" id="GO:0005524">
    <property type="term" value="F:ATP binding"/>
    <property type="evidence" value="ECO:0007669"/>
    <property type="project" value="InterPro"/>
</dbReference>
<gene>
    <name evidence="4" type="ORF">IFM89_023404</name>
</gene>
<dbReference type="InterPro" id="IPR002202">
    <property type="entry name" value="HMG_CoA_Rdtase"/>
</dbReference>
<dbReference type="Gene3D" id="1.10.560.10">
    <property type="entry name" value="GroEL-like equatorial domain"/>
    <property type="match status" value="1"/>
</dbReference>
<dbReference type="GO" id="GO:0016126">
    <property type="term" value="P:sterol biosynthetic process"/>
    <property type="evidence" value="ECO:0007669"/>
    <property type="project" value="TreeGrafter"/>
</dbReference>
<dbReference type="Pfam" id="PF00368">
    <property type="entry name" value="HMG-CoA_red"/>
    <property type="match status" value="1"/>
</dbReference>
<organism evidence="4 5">
    <name type="scientific">Coptis chinensis</name>
    <dbReference type="NCBI Taxonomy" id="261450"/>
    <lineage>
        <taxon>Eukaryota</taxon>
        <taxon>Viridiplantae</taxon>
        <taxon>Streptophyta</taxon>
        <taxon>Embryophyta</taxon>
        <taxon>Tracheophyta</taxon>
        <taxon>Spermatophyta</taxon>
        <taxon>Magnoliopsida</taxon>
        <taxon>Ranunculales</taxon>
        <taxon>Ranunculaceae</taxon>
        <taxon>Coptidoideae</taxon>
        <taxon>Coptis</taxon>
    </lineage>
</organism>
<dbReference type="Proteomes" id="UP000631114">
    <property type="component" value="Unassembled WGS sequence"/>
</dbReference>
<dbReference type="InterPro" id="IPR009023">
    <property type="entry name" value="HMG_CoA_Rdtase_NAD(P)-bd_sf"/>
</dbReference>
<sequence length="331" mass="37176">MALQGLQLHLQIHSRRTIISLRQRALSINSDIQKLRSSIPQGQKVAMDMKVLKDVQELKQDVEELNVTKDVDDGRVAEAKGESKLDRDIEELKIKLRKVEAKLNKSLRNVDYFCRMKDSYEAKRRQAHSYYRKAEVNTRTSPNRVSKKKMVVALSDFSLSIYILVDIMQAAVEEGIVVGGGCTLLRLATKVDAIRDTLDNKEQKVGAGIVKRALSYPLKLIVKNSGDNGSVVMGRVAFHRKNRWFTLTTGYVSKSTHLMPMGRQILGCGRSSRFGRFQGIKCVVAGKNLYLMFSCNTGDAMGMHMVSKGVQNVMDFLQNDFPDMEVISISG</sequence>
<proteinExistence type="predicted"/>
<keyword evidence="3" id="KW-0175">Coiled coil</keyword>
<dbReference type="GO" id="GO:0004420">
    <property type="term" value="F:hydroxymethylglutaryl-CoA reductase (NADPH) activity"/>
    <property type="evidence" value="ECO:0007669"/>
    <property type="project" value="InterPro"/>
</dbReference>
<dbReference type="AlphaFoldDB" id="A0A835IY07"/>
<protein>
    <submittedName>
        <fullName evidence="4">Uncharacterized protein</fullName>
    </submittedName>
</protein>
<evidence type="ECO:0000256" key="1">
    <source>
        <dbReference type="ARBA" id="ARBA00005084"/>
    </source>
</evidence>
<dbReference type="PROSITE" id="PS00296">
    <property type="entry name" value="CHAPERONINS_CPN60"/>
    <property type="match status" value="1"/>
</dbReference>
<comment type="pathway">
    <text evidence="1">Metabolic intermediate biosynthesis; (R)-mevalonate biosynthesis; (R)-mevalonate from acetyl-CoA: step 3/3.</text>
</comment>
<dbReference type="InterPro" id="IPR018370">
    <property type="entry name" value="Chaperonin_Cpn60_CS"/>
</dbReference>
<dbReference type="InterPro" id="IPR027410">
    <property type="entry name" value="TCP-1-like_intermed_sf"/>
</dbReference>
<reference evidence="4 5" key="1">
    <citation type="submission" date="2020-10" db="EMBL/GenBank/DDBJ databases">
        <title>The Coptis chinensis genome and diversification of protoberbering-type alkaloids.</title>
        <authorList>
            <person name="Wang B."/>
            <person name="Shu S."/>
            <person name="Song C."/>
            <person name="Liu Y."/>
        </authorList>
    </citation>
    <scope>NUCLEOTIDE SEQUENCE [LARGE SCALE GENOMIC DNA]</scope>
    <source>
        <strain evidence="4">HL-2020</strain>
        <tissue evidence="4">Leaf</tissue>
    </source>
</reference>
<keyword evidence="5" id="KW-1185">Reference proteome</keyword>
<dbReference type="UniPathway" id="UPA00058">
    <property type="reaction ID" value="UER00103"/>
</dbReference>
<dbReference type="Pfam" id="PF00118">
    <property type="entry name" value="Cpn60_TCP1"/>
    <property type="match status" value="1"/>
</dbReference>
<name>A0A835IY07_9MAGN</name>
<dbReference type="PANTHER" id="PTHR10572:SF24">
    <property type="entry name" value="3-HYDROXY-3-METHYLGLUTARYL-COENZYME A REDUCTASE"/>
    <property type="match status" value="1"/>
</dbReference>
<evidence type="ECO:0000256" key="3">
    <source>
        <dbReference type="SAM" id="Coils"/>
    </source>
</evidence>
<dbReference type="PANTHER" id="PTHR10572">
    <property type="entry name" value="3-HYDROXY-3-METHYLGLUTARYL-COENZYME A REDUCTASE"/>
    <property type="match status" value="1"/>
</dbReference>
<dbReference type="GO" id="GO:0005789">
    <property type="term" value="C:endoplasmic reticulum membrane"/>
    <property type="evidence" value="ECO:0007669"/>
    <property type="project" value="TreeGrafter"/>
</dbReference>
<keyword evidence="2" id="KW-0414">Isoprene biosynthesis</keyword>
<dbReference type="EMBL" id="JADFTS010000001">
    <property type="protein sequence ID" value="KAF9625488.1"/>
    <property type="molecule type" value="Genomic_DNA"/>
</dbReference>
<evidence type="ECO:0000313" key="5">
    <source>
        <dbReference type="Proteomes" id="UP000631114"/>
    </source>
</evidence>
<dbReference type="Gene3D" id="3.30.260.10">
    <property type="entry name" value="TCP-1-like chaperonin intermediate domain"/>
    <property type="match status" value="1"/>
</dbReference>
<evidence type="ECO:0000256" key="2">
    <source>
        <dbReference type="ARBA" id="ARBA00023229"/>
    </source>
</evidence>
<feature type="coiled-coil region" evidence="3">
    <location>
        <begin position="82"/>
        <end position="109"/>
    </location>
</feature>
<dbReference type="GO" id="GO:0008299">
    <property type="term" value="P:isoprenoid biosynthetic process"/>
    <property type="evidence" value="ECO:0007669"/>
    <property type="project" value="UniProtKB-KW"/>
</dbReference>
<evidence type="ECO:0000313" key="4">
    <source>
        <dbReference type="EMBL" id="KAF9625488.1"/>
    </source>
</evidence>
<dbReference type="SUPFAM" id="SSF48592">
    <property type="entry name" value="GroEL equatorial domain-like"/>
    <property type="match status" value="1"/>
</dbReference>
<dbReference type="OrthoDB" id="1935563at2759"/>
<dbReference type="Gene3D" id="3.30.70.420">
    <property type="entry name" value="Hydroxymethylglutaryl-CoA reductase, class I/II, NAD/NADP-binding domain"/>
    <property type="match status" value="1"/>
</dbReference>
<comment type="caution">
    <text evidence="4">The sequence shown here is derived from an EMBL/GenBank/DDBJ whole genome shotgun (WGS) entry which is preliminary data.</text>
</comment>
<dbReference type="SUPFAM" id="SSF55035">
    <property type="entry name" value="NAD-binding domain of HMG-CoA reductase"/>
    <property type="match status" value="1"/>
</dbReference>
<dbReference type="GO" id="GO:0015936">
    <property type="term" value="P:coenzyme A metabolic process"/>
    <property type="evidence" value="ECO:0007669"/>
    <property type="project" value="InterPro"/>
</dbReference>
<dbReference type="PROSITE" id="PS50065">
    <property type="entry name" value="HMG_COA_REDUCTASE_4"/>
    <property type="match status" value="1"/>
</dbReference>